<dbReference type="STRING" id="1385519.N801_04250"/>
<evidence type="ECO:0000313" key="2">
    <source>
        <dbReference type="Proteomes" id="UP000030013"/>
    </source>
</evidence>
<comment type="caution">
    <text evidence="1">The sequence shown here is derived from an EMBL/GenBank/DDBJ whole genome shotgun (WGS) entry which is preliminary data.</text>
</comment>
<dbReference type="Proteomes" id="UP000030013">
    <property type="component" value="Unassembled WGS sequence"/>
</dbReference>
<protein>
    <submittedName>
        <fullName evidence="1">Uncharacterized protein</fullName>
    </submittedName>
</protein>
<keyword evidence="2" id="KW-1185">Reference proteome</keyword>
<accession>A0A0A0K0N7</accession>
<organism evidence="1 2">
    <name type="scientific">Knoellia aerolata DSM 18566</name>
    <dbReference type="NCBI Taxonomy" id="1385519"/>
    <lineage>
        <taxon>Bacteria</taxon>
        <taxon>Bacillati</taxon>
        <taxon>Actinomycetota</taxon>
        <taxon>Actinomycetes</taxon>
        <taxon>Micrococcales</taxon>
        <taxon>Intrasporangiaceae</taxon>
        <taxon>Knoellia</taxon>
    </lineage>
</organism>
<name>A0A0A0K0N7_9MICO</name>
<proteinExistence type="predicted"/>
<dbReference type="EMBL" id="AVPL01000011">
    <property type="protein sequence ID" value="KGN41902.1"/>
    <property type="molecule type" value="Genomic_DNA"/>
</dbReference>
<gene>
    <name evidence="1" type="ORF">N801_04250</name>
</gene>
<evidence type="ECO:0000313" key="1">
    <source>
        <dbReference type="EMBL" id="KGN41902.1"/>
    </source>
</evidence>
<reference evidence="1 2" key="1">
    <citation type="submission" date="2013-08" db="EMBL/GenBank/DDBJ databases">
        <title>The genome sequence of Knoellia aerolata.</title>
        <authorList>
            <person name="Zhu W."/>
            <person name="Wang G."/>
        </authorList>
    </citation>
    <scope>NUCLEOTIDE SEQUENCE [LARGE SCALE GENOMIC DNA]</scope>
    <source>
        <strain evidence="1 2">DSM 18566</strain>
    </source>
</reference>
<dbReference type="AlphaFoldDB" id="A0A0A0K0N7"/>
<dbReference type="eggNOG" id="COG0455">
    <property type="taxonomic scope" value="Bacteria"/>
</dbReference>
<sequence>MVGEGDPYSAREVRKVLQLPVTASLAWDPDAAAVFAKGAKAPKKFDSSPLVRSLRAAQTAITATVTANRADLTLQPVGSSR</sequence>